<gene>
    <name evidence="1" type="ORF">ERS852457_00774</name>
</gene>
<evidence type="ECO:0008006" key="3">
    <source>
        <dbReference type="Google" id="ProtNLM"/>
    </source>
</evidence>
<organism evidence="1 2">
    <name type="scientific">Phocaeicola vulgatus</name>
    <name type="common">Bacteroides vulgatus</name>
    <dbReference type="NCBI Taxonomy" id="821"/>
    <lineage>
        <taxon>Bacteria</taxon>
        <taxon>Pseudomonadati</taxon>
        <taxon>Bacteroidota</taxon>
        <taxon>Bacteroidia</taxon>
        <taxon>Bacteroidales</taxon>
        <taxon>Bacteroidaceae</taxon>
        <taxon>Phocaeicola</taxon>
    </lineage>
</organism>
<dbReference type="EMBL" id="CYZI01000002">
    <property type="protein sequence ID" value="CUN75081.1"/>
    <property type="molecule type" value="Genomic_DNA"/>
</dbReference>
<dbReference type="AlphaFoldDB" id="A0A173ZFR4"/>
<proteinExistence type="predicted"/>
<dbReference type="Proteomes" id="UP000095333">
    <property type="component" value="Unassembled WGS sequence"/>
</dbReference>
<accession>A0A173ZFR4</accession>
<sequence>MINKIQNMNGIKIRIGGMAKAIYNKIGKGMRPGRMALGMMLATMLGLVACDEHRDFPDTGMKVGHILCTDGEVMSYEDYNQSGKEAIAVVFHLNRDEAVAGNGYAVYLHDLAPEAFADSIGIVQGTSADPAALDGNENTFALYETTETASPMAEQVFDLWKYGQSAYVPSVAQMRLLYASREAVNPYIERCGGVPIPDSANECWYWTSTEVAGQEAAKAWLYSTGSGAIQETPKWQAHKVRPIVTLNE</sequence>
<evidence type="ECO:0000313" key="2">
    <source>
        <dbReference type="Proteomes" id="UP000095333"/>
    </source>
</evidence>
<protein>
    <recommendedName>
        <fullName evidence="3">DUF1566 domain-containing protein</fullName>
    </recommendedName>
</protein>
<name>A0A173ZFR4_PHOVU</name>
<reference evidence="1 2" key="1">
    <citation type="submission" date="2015-09" db="EMBL/GenBank/DDBJ databases">
        <authorList>
            <consortium name="Pathogen Informatics"/>
        </authorList>
    </citation>
    <scope>NUCLEOTIDE SEQUENCE [LARGE SCALE GENOMIC DNA]</scope>
    <source>
        <strain evidence="1 2">2789STDY5834842</strain>
    </source>
</reference>
<evidence type="ECO:0000313" key="1">
    <source>
        <dbReference type="EMBL" id="CUN75081.1"/>
    </source>
</evidence>